<accession>A0ABV8QEW2</accession>
<dbReference type="RefSeq" id="WP_379885435.1">
    <property type="nucleotide sequence ID" value="NZ_JBHSDI010000003.1"/>
</dbReference>
<evidence type="ECO:0000313" key="2">
    <source>
        <dbReference type="EMBL" id="MFC4258070.1"/>
    </source>
</evidence>
<comment type="caution">
    <text evidence="2">The sequence shown here is derived from an EMBL/GenBank/DDBJ whole genome shotgun (WGS) entry which is preliminary data.</text>
</comment>
<dbReference type="EMBL" id="JBHSDI010000003">
    <property type="protein sequence ID" value="MFC4258070.1"/>
    <property type="molecule type" value="Genomic_DNA"/>
</dbReference>
<sequence length="45" mass="5164">METARANRIEPYRYMVRVLSELPSAATDKDLDGLLPWNQDEAMPV</sequence>
<feature type="domain" description="Transposase IS66 C-terminal" evidence="1">
    <location>
        <begin position="1"/>
        <end position="37"/>
    </location>
</feature>
<dbReference type="InterPro" id="IPR039552">
    <property type="entry name" value="IS66_C"/>
</dbReference>
<protein>
    <submittedName>
        <fullName evidence="2">Transposase domain-containing protein</fullName>
    </submittedName>
</protein>
<reference evidence="3" key="1">
    <citation type="journal article" date="2019" name="Int. J. Syst. Evol. Microbiol.">
        <title>The Global Catalogue of Microorganisms (GCM) 10K type strain sequencing project: providing services to taxonomists for standard genome sequencing and annotation.</title>
        <authorList>
            <consortium name="The Broad Institute Genomics Platform"/>
            <consortium name="The Broad Institute Genome Sequencing Center for Infectious Disease"/>
            <person name="Wu L."/>
            <person name="Ma J."/>
        </authorList>
    </citation>
    <scope>NUCLEOTIDE SEQUENCE [LARGE SCALE GENOMIC DNA]</scope>
    <source>
        <strain evidence="3">CECT 7297</strain>
    </source>
</reference>
<keyword evidence="3" id="KW-1185">Reference proteome</keyword>
<name>A0ABV8QEW2_9GAMM</name>
<organism evidence="2 3">
    <name type="scientific">Marinobacter lacisalsi</name>
    <dbReference type="NCBI Taxonomy" id="475979"/>
    <lineage>
        <taxon>Bacteria</taxon>
        <taxon>Pseudomonadati</taxon>
        <taxon>Pseudomonadota</taxon>
        <taxon>Gammaproteobacteria</taxon>
        <taxon>Pseudomonadales</taxon>
        <taxon>Marinobacteraceae</taxon>
        <taxon>Marinobacter</taxon>
    </lineage>
</organism>
<proteinExistence type="predicted"/>
<dbReference type="Pfam" id="PF13817">
    <property type="entry name" value="DDE_Tnp_IS66_C"/>
    <property type="match status" value="1"/>
</dbReference>
<evidence type="ECO:0000313" key="3">
    <source>
        <dbReference type="Proteomes" id="UP001595798"/>
    </source>
</evidence>
<gene>
    <name evidence="2" type="ORF">ACFOZ5_03370</name>
</gene>
<evidence type="ECO:0000259" key="1">
    <source>
        <dbReference type="Pfam" id="PF13817"/>
    </source>
</evidence>
<dbReference type="Proteomes" id="UP001595798">
    <property type="component" value="Unassembled WGS sequence"/>
</dbReference>